<evidence type="ECO:0000313" key="2">
    <source>
        <dbReference type="Proteomes" id="UP001371456"/>
    </source>
</evidence>
<protein>
    <submittedName>
        <fullName evidence="1">Uncharacterized protein</fullName>
    </submittedName>
</protein>
<dbReference type="EMBL" id="JBANQN010000010">
    <property type="protein sequence ID" value="KAK6776916.1"/>
    <property type="molecule type" value="Genomic_DNA"/>
</dbReference>
<sequence>MSLVSIDVT</sequence>
<evidence type="ECO:0000313" key="1">
    <source>
        <dbReference type="EMBL" id="KAK6776916.1"/>
    </source>
</evidence>
<proteinExistence type="predicted"/>
<reference evidence="1 2" key="1">
    <citation type="submission" date="2024-02" db="EMBL/GenBank/DDBJ databases">
        <title>de novo genome assembly of Solanum bulbocastanum strain 11H21.</title>
        <authorList>
            <person name="Hosaka A.J."/>
        </authorList>
    </citation>
    <scope>NUCLEOTIDE SEQUENCE [LARGE SCALE GENOMIC DNA]</scope>
    <source>
        <tissue evidence="1">Young leaves</tissue>
    </source>
</reference>
<name>A0AAN8T481_SOLBU</name>
<accession>A0AAN8T481</accession>
<gene>
    <name evidence="1" type="ORF">RDI58_023633</name>
</gene>
<organism evidence="1 2">
    <name type="scientific">Solanum bulbocastanum</name>
    <name type="common">Wild potato</name>
    <dbReference type="NCBI Taxonomy" id="147425"/>
    <lineage>
        <taxon>Eukaryota</taxon>
        <taxon>Viridiplantae</taxon>
        <taxon>Streptophyta</taxon>
        <taxon>Embryophyta</taxon>
        <taxon>Tracheophyta</taxon>
        <taxon>Spermatophyta</taxon>
        <taxon>Magnoliopsida</taxon>
        <taxon>eudicotyledons</taxon>
        <taxon>Gunneridae</taxon>
        <taxon>Pentapetalae</taxon>
        <taxon>asterids</taxon>
        <taxon>lamiids</taxon>
        <taxon>Solanales</taxon>
        <taxon>Solanaceae</taxon>
        <taxon>Solanoideae</taxon>
        <taxon>Solaneae</taxon>
        <taxon>Solanum</taxon>
    </lineage>
</organism>
<keyword evidence="2" id="KW-1185">Reference proteome</keyword>
<comment type="caution">
    <text evidence="1">The sequence shown here is derived from an EMBL/GenBank/DDBJ whole genome shotgun (WGS) entry which is preliminary data.</text>
</comment>
<dbReference type="Proteomes" id="UP001371456">
    <property type="component" value="Unassembled WGS sequence"/>
</dbReference>